<feature type="region of interest" description="Disordered" evidence="1">
    <location>
        <begin position="256"/>
        <end position="365"/>
    </location>
</feature>
<feature type="compositionally biased region" description="Basic and acidic residues" evidence="1">
    <location>
        <begin position="989"/>
        <end position="1001"/>
    </location>
</feature>
<feature type="compositionally biased region" description="Low complexity" evidence="1">
    <location>
        <begin position="1101"/>
        <end position="1113"/>
    </location>
</feature>
<feature type="compositionally biased region" description="Polar residues" evidence="1">
    <location>
        <begin position="702"/>
        <end position="714"/>
    </location>
</feature>
<organism evidence="2">
    <name type="scientific">Cyprideis torosa</name>
    <dbReference type="NCBI Taxonomy" id="163714"/>
    <lineage>
        <taxon>Eukaryota</taxon>
        <taxon>Metazoa</taxon>
        <taxon>Ecdysozoa</taxon>
        <taxon>Arthropoda</taxon>
        <taxon>Crustacea</taxon>
        <taxon>Oligostraca</taxon>
        <taxon>Ostracoda</taxon>
        <taxon>Podocopa</taxon>
        <taxon>Podocopida</taxon>
        <taxon>Cytherocopina</taxon>
        <taxon>Cytheroidea</taxon>
        <taxon>Cytherideidae</taxon>
        <taxon>Cyprideis</taxon>
    </lineage>
</organism>
<protein>
    <submittedName>
        <fullName evidence="2">Uncharacterized protein</fullName>
    </submittedName>
</protein>
<sequence length="2407" mass="263468">MQMLKSHHPSLEDDILLLSQPFLTSSEGDRSAAIRDLEKQMIPFGNYRDSEVIDEDNFNISQNDVSVPTLMLQDINTDIWDVVQDVFHFEEDAADDEELSQDIVDCALMPIDVFDGFGYGDQKETYSVVDSSKDSLDPSDDNLILTRVETWRPLDPGLEDSFRRKYEKWKAEMFQVHVAQKNETLDEPEVFTDISDIVSKSNFEKQFEAWKTAFLKKIGIDGLKKKKQSNETKSGEPMGKEKTLVEEDYLDEASAEASMLSEFSDSAPSRKRKFKSPDDEYRDDRNLKMSKKLRKEKLQVSILEDDDGSEVTAAKKKKPAEDFVSKTTDLNRKDDMSSKPSSDDADTMDTDELPNSPEIEMMRQKSVTKVVEETNISDTKEDVKTKSLDQRSGANEIAGLCNQILSVIESVEDQRTQFSAQPVYMADWYSTTNALPQNQNLPPEKGNLPPMTPTSKNPRLAPETEVRTSVHGAKNESIIMPRTAPGPSALPMNLRPGKQYEDKSECKTFIHTDTNQPRIPYDVQFSGQANSDPVEKKRKPWFKFRGKEGSEAVPQITVQQHDTFEPPIAKKVEKTPWYKLLLRRSHHNELPIPEKNTVIPIPGGELKDLPPIQTLPYGTYPRYFHPPPAHSISSHDATATPANISGESAQHQVPVYYYVARDNLGCGPTATMHQPFTGTIMPCPFGLPISPHPMQRDESAEATGNPSEASTPQSYPHAFPPDHQQQNNSSSKPEGENPQPQPQMYRTPSGAVLRLDPPNSSKPEGENPQPQPQMYRTPSGAVLRLDPPNARSSSRFTEPLKGYAAQNFQTAPFSAPPRHHLQNLQTGSVKPNSANPQTGSTHTSETNPEVQVHHAQARQTQSAFLPQENRQDAKENSEVQSKDSEETSGAQSKNLKEDSEVQAKNSNPPHLQSQKPNEMTPQNQVPQRQSQDAVQVQPNEAIHRKDVETPESQKVLFSKPVFPNQEPLKGHAAQNFQTAPYSSPPQSRQDAKDETKEESIKRNPQAESSEQSLAAPIIQVPPAQAPHTNPALLPPENSSGLKKNASDEIASQPSSGSQKPAHPESSNATEKSQVGVTQDQVPQAGSALLPPGAERVLKEIVPSSPTPTVESSTQNVEPTSTTSGAVRNEAAQVQGAPIVIPASPTTSVRVVMHKGNPNTYIRVTSSDVNTRVIGVPPSDQKHIDVRQTKWPSDQSPFSSRTFDQDSHLRRRSKERPLPNDPLDPGVEMKKPIPASPDIAGSGSGHQIIMQSPINLPPGTQLSSVTQESHGSSHDTDHLTKKGILQKIFPRILNKPDQVEETKVLSDDLDSGYVSGDAGSVGFQAGQDGALRNQRAEKSVKSTTVKKPPTLSQANMSTVPSLPSDDPLNGTPADWAFRTTSFYGAQGTALVTPQYPMLQSPAGPPADGENEHDKISSSAAAQNVEPQPMTLDDTEEGFDDVLNKEDLLFYPSLSCHATTVGNSLTYEGEGAAAASGGEDPVLSFQGQDTSSRKTNDPGSLGSVLDEIAAKLSLRGNGPNSIADEEPENKSPVSSNLSKHIPFFPGDIDQFELPNTPFERDNIAASESSEAREPANTSVKLSPSPVQTQGKQATAAVTQKDPAKDLVALDNSSDFVDELSNEAGDAERYYCRCPDMMALRHEMLTDLVAQDVDQLVSKVAAVVPEPSLHLFFPEEKKDSSATSKDVDSGISLGHLLNKLASDLVKATGPTESNQLATTVDSSFDPEGTQHGLADQPVMLPFRVVETGVTIVYEPPPKEGEKQPQPLVIGRNATIVVTGNQREPENTPSIVIQDGRKPPPPPPLSPAVKPIEVVNSAEASPVSTPQPVSISLADGGDEEEQILPRWKKVLNSVIGLRGTQSSGNTMMTRPSKLTLGKDVEIPLDENVRKFLDEIHTHVVERNETVHISPGRNLGRSSSSLSLSVSPSTSRITVETSKKDKVDVPPYVASYNAGWGVMEKAAHAQDKRFGPEGVVDRVRRAASSNSSISTGSSTHLRSPTAPLPENSGATQVVISIYPGGQAHEIVSETSNSPDKKTGLGEECIEGKGSEVQTCSTAGHRYGAESGDFEDSSSVEDFQPELTTLDGRDADIDFDDDTESIFRIPCRFMSSPRSSSTLNVHDTEIVAGEALGSASNFPRTEENLSLLDWLRRSFLMSSTDGDVTFDDELTPAAAAHQTSFPDVLSFFKGISMNRLDQQGVLCPQVVPLDAVSKAAYSNDVEENQDVFFVDPSKDFQHTMPEMFLCSCCHRNCESHEDDLPSKPASSPPPAPAASTIPSTAVEKQDVASNTVVSVDQASSHPYPEEISLALHRLKEEQRENEAKIEQHFRKKMEYMQNEFVRTHHLVNSEFERVAKETANRLPKPDDKPICGNMQTQVQECLEKNRKRPLLCQRLVTNFLDCVTTLSVESAAS</sequence>
<feature type="compositionally biased region" description="Low complexity" evidence="1">
    <location>
        <begin position="1014"/>
        <end position="1026"/>
    </location>
</feature>
<feature type="region of interest" description="Disordered" evidence="1">
    <location>
        <begin position="1323"/>
        <end position="1365"/>
    </location>
</feature>
<accession>A0A7R8WAW6</accession>
<feature type="compositionally biased region" description="Polar residues" evidence="1">
    <location>
        <begin position="1415"/>
        <end position="1424"/>
    </location>
</feature>
<proteinExistence type="predicted"/>
<feature type="compositionally biased region" description="Basic and acidic residues" evidence="1">
    <location>
        <begin position="869"/>
        <end position="885"/>
    </location>
</feature>
<feature type="region of interest" description="Disordered" evidence="1">
    <location>
        <begin position="687"/>
        <end position="1130"/>
    </location>
</feature>
<evidence type="ECO:0000256" key="1">
    <source>
        <dbReference type="SAM" id="MobiDB-lite"/>
    </source>
</evidence>
<feature type="compositionally biased region" description="Polar residues" evidence="1">
    <location>
        <begin position="1573"/>
        <end position="1595"/>
    </location>
</feature>
<feature type="region of interest" description="Disordered" evidence="1">
    <location>
        <begin position="1469"/>
        <end position="1500"/>
    </location>
</feature>
<feature type="region of interest" description="Disordered" evidence="1">
    <location>
        <begin position="1563"/>
        <end position="1596"/>
    </location>
</feature>
<feature type="compositionally biased region" description="Polar residues" evidence="1">
    <location>
        <begin position="974"/>
        <end position="988"/>
    </location>
</feature>
<feature type="compositionally biased region" description="Polar residues" evidence="1">
    <location>
        <begin position="1248"/>
        <end position="1269"/>
    </location>
</feature>
<feature type="compositionally biased region" description="Low complexity" evidence="1">
    <location>
        <begin position="1979"/>
        <end position="1994"/>
    </location>
</feature>
<feature type="compositionally biased region" description="Polar residues" evidence="1">
    <location>
        <begin position="723"/>
        <end position="732"/>
    </location>
</feature>
<feature type="region of interest" description="Disordered" evidence="1">
    <location>
        <begin position="1398"/>
        <end position="1425"/>
    </location>
</feature>
<feature type="compositionally biased region" description="Polar residues" evidence="1">
    <location>
        <begin position="1340"/>
        <end position="1360"/>
    </location>
</feature>
<dbReference type="EMBL" id="OB660600">
    <property type="protein sequence ID" value="CAD7225558.1"/>
    <property type="molecule type" value="Genomic_DNA"/>
</dbReference>
<feature type="compositionally biased region" description="Polar residues" evidence="1">
    <location>
        <begin position="1049"/>
        <end position="1083"/>
    </location>
</feature>
<feature type="compositionally biased region" description="Polar residues" evidence="1">
    <location>
        <begin position="1189"/>
        <end position="1201"/>
    </location>
</feature>
<gene>
    <name evidence="2" type="ORF">CTOB1V02_LOCUS3496</name>
</gene>
<feature type="region of interest" description="Disordered" evidence="1">
    <location>
        <begin position="1779"/>
        <end position="1800"/>
    </location>
</feature>
<feature type="compositionally biased region" description="Basic and acidic residues" evidence="1">
    <location>
        <begin position="275"/>
        <end position="287"/>
    </location>
</feature>
<feature type="compositionally biased region" description="Acidic residues" evidence="1">
    <location>
        <begin position="343"/>
        <end position="352"/>
    </location>
</feature>
<feature type="compositionally biased region" description="Basic and acidic residues" evidence="1">
    <location>
        <begin position="319"/>
        <end position="337"/>
    </location>
</feature>
<feature type="compositionally biased region" description="Polar residues" evidence="1">
    <location>
        <begin position="822"/>
        <end position="849"/>
    </location>
</feature>
<feature type="compositionally biased region" description="Polar residues" evidence="1">
    <location>
        <begin position="902"/>
        <end position="938"/>
    </location>
</feature>
<feature type="region of interest" description="Disordered" evidence="1">
    <location>
        <begin position="225"/>
        <end position="244"/>
    </location>
</feature>
<feature type="compositionally biased region" description="Polar residues" evidence="1">
    <location>
        <begin position="1114"/>
        <end position="1125"/>
    </location>
</feature>
<feature type="region of interest" description="Disordered" evidence="1">
    <location>
        <begin position="1513"/>
        <end position="1537"/>
    </location>
</feature>
<evidence type="ECO:0000313" key="2">
    <source>
        <dbReference type="EMBL" id="CAD7225558.1"/>
    </source>
</evidence>
<feature type="region of interest" description="Disordered" evidence="1">
    <location>
        <begin position="437"/>
        <end position="491"/>
    </location>
</feature>
<feature type="region of interest" description="Disordered" evidence="1">
    <location>
        <begin position="2251"/>
        <end position="2271"/>
    </location>
</feature>
<feature type="region of interest" description="Disordered" evidence="1">
    <location>
        <begin position="1976"/>
        <end position="2002"/>
    </location>
</feature>
<name>A0A7R8WAW6_9CRUS</name>
<feature type="region of interest" description="Disordered" evidence="1">
    <location>
        <begin position="1175"/>
        <end position="1278"/>
    </location>
</feature>
<reference evidence="2" key="1">
    <citation type="submission" date="2020-11" db="EMBL/GenBank/DDBJ databases">
        <authorList>
            <person name="Tran Van P."/>
        </authorList>
    </citation>
    <scope>NUCLEOTIDE SEQUENCE</scope>
</reference>